<reference evidence="2 3" key="1">
    <citation type="submission" date="2016-09" db="EMBL/GenBank/DDBJ databases">
        <title>Extensive genetic diversity and differential bi-allelic expression allows diatom success in the polar Southern Ocean.</title>
        <authorList>
            <consortium name="DOE Joint Genome Institute"/>
            <person name="Mock T."/>
            <person name="Otillar R.P."/>
            <person name="Strauss J."/>
            <person name="Dupont C."/>
            <person name="Frickenhaus S."/>
            <person name="Maumus F."/>
            <person name="Mcmullan M."/>
            <person name="Sanges R."/>
            <person name="Schmutz J."/>
            <person name="Toseland A."/>
            <person name="Valas R."/>
            <person name="Veluchamy A."/>
            <person name="Ward B.J."/>
            <person name="Allen A."/>
            <person name="Barry K."/>
            <person name="Falciatore A."/>
            <person name="Ferrante M."/>
            <person name="Fortunato A.E."/>
            <person name="Gloeckner G."/>
            <person name="Gruber A."/>
            <person name="Hipkin R."/>
            <person name="Janech M."/>
            <person name="Kroth P."/>
            <person name="Leese F."/>
            <person name="Lindquist E."/>
            <person name="Lyon B.R."/>
            <person name="Martin J."/>
            <person name="Mayer C."/>
            <person name="Parker M."/>
            <person name="Quesneville H."/>
            <person name="Raymond J."/>
            <person name="Uhlig C."/>
            <person name="Valentin K.U."/>
            <person name="Worden A.Z."/>
            <person name="Armbrust E.V."/>
            <person name="Bowler C."/>
            <person name="Green B."/>
            <person name="Moulton V."/>
            <person name="Van Oosterhout C."/>
            <person name="Grigoriev I."/>
        </authorList>
    </citation>
    <scope>NUCLEOTIDE SEQUENCE [LARGE SCALE GENOMIC DNA]</scope>
    <source>
        <strain evidence="2 3">CCMP1102</strain>
    </source>
</reference>
<sequence>MKVRSLNLILSNMLFRRRWHGCLLRQSGYEFQILPISTTHHDTTYIHQFLPGYETKWELQTVGASMSNETADYQRVMFRYRYSNPGILGLLALIIFGVFLETK</sequence>
<dbReference type="KEGG" id="fcy:FRACYDRAFT_258638"/>
<keyword evidence="1" id="KW-0472">Membrane</keyword>
<feature type="transmembrane region" description="Helical" evidence="1">
    <location>
        <begin position="82"/>
        <end position="100"/>
    </location>
</feature>
<dbReference type="AlphaFoldDB" id="A0A1E7EJ99"/>
<proteinExistence type="predicted"/>
<evidence type="ECO:0000256" key="1">
    <source>
        <dbReference type="SAM" id="Phobius"/>
    </source>
</evidence>
<name>A0A1E7EJ99_9STRA</name>
<keyword evidence="3" id="KW-1185">Reference proteome</keyword>
<accession>A0A1E7EJ99</accession>
<evidence type="ECO:0000313" key="3">
    <source>
        <dbReference type="Proteomes" id="UP000095751"/>
    </source>
</evidence>
<protein>
    <submittedName>
        <fullName evidence="2">Uncharacterized protein</fullName>
    </submittedName>
</protein>
<keyword evidence="1" id="KW-0812">Transmembrane</keyword>
<gene>
    <name evidence="2" type="ORF">FRACYDRAFT_258638</name>
</gene>
<organism evidence="2 3">
    <name type="scientific">Fragilariopsis cylindrus CCMP1102</name>
    <dbReference type="NCBI Taxonomy" id="635003"/>
    <lineage>
        <taxon>Eukaryota</taxon>
        <taxon>Sar</taxon>
        <taxon>Stramenopiles</taxon>
        <taxon>Ochrophyta</taxon>
        <taxon>Bacillariophyta</taxon>
        <taxon>Bacillariophyceae</taxon>
        <taxon>Bacillariophycidae</taxon>
        <taxon>Bacillariales</taxon>
        <taxon>Bacillariaceae</taxon>
        <taxon>Fragilariopsis</taxon>
    </lineage>
</organism>
<evidence type="ECO:0000313" key="2">
    <source>
        <dbReference type="EMBL" id="OEU05693.1"/>
    </source>
</evidence>
<keyword evidence="1" id="KW-1133">Transmembrane helix</keyword>
<dbReference type="EMBL" id="KV784543">
    <property type="protein sequence ID" value="OEU05693.1"/>
    <property type="molecule type" value="Genomic_DNA"/>
</dbReference>
<dbReference type="Proteomes" id="UP000095751">
    <property type="component" value="Unassembled WGS sequence"/>
</dbReference>
<dbReference type="InParanoid" id="A0A1E7EJ99"/>